<evidence type="ECO:0000313" key="2">
    <source>
        <dbReference type="EnsemblMetazoa" id="Aqu2.1.03883_001"/>
    </source>
</evidence>
<feature type="transmembrane region" description="Helical" evidence="1">
    <location>
        <begin position="93"/>
        <end position="115"/>
    </location>
</feature>
<dbReference type="AlphaFoldDB" id="A0A1X7SP66"/>
<dbReference type="EnsemblMetazoa" id="Aqu2.1.03883_001">
    <property type="protein sequence ID" value="Aqu2.1.03883_001"/>
    <property type="gene ID" value="Aqu2.1.03883"/>
</dbReference>
<dbReference type="InParanoid" id="A0A1X7SP66"/>
<proteinExistence type="predicted"/>
<evidence type="ECO:0000256" key="1">
    <source>
        <dbReference type="SAM" id="Phobius"/>
    </source>
</evidence>
<accession>A0A1X7SP66</accession>
<protein>
    <submittedName>
        <fullName evidence="2">Uncharacterized protein</fullName>
    </submittedName>
</protein>
<keyword evidence="1" id="KW-0812">Transmembrane</keyword>
<reference evidence="2" key="1">
    <citation type="submission" date="2017-05" db="UniProtKB">
        <authorList>
            <consortium name="EnsemblMetazoa"/>
        </authorList>
    </citation>
    <scope>IDENTIFICATION</scope>
</reference>
<organism evidence="2">
    <name type="scientific">Amphimedon queenslandica</name>
    <name type="common">Sponge</name>
    <dbReference type="NCBI Taxonomy" id="400682"/>
    <lineage>
        <taxon>Eukaryota</taxon>
        <taxon>Metazoa</taxon>
        <taxon>Porifera</taxon>
        <taxon>Demospongiae</taxon>
        <taxon>Heteroscleromorpha</taxon>
        <taxon>Haplosclerida</taxon>
        <taxon>Niphatidae</taxon>
        <taxon>Amphimedon</taxon>
    </lineage>
</organism>
<dbReference type="OrthoDB" id="6500128at2759"/>
<keyword evidence="1" id="KW-0472">Membrane</keyword>
<sequence length="116" mass="14110">MVRSTTSRLRYSRVTEDEDGLEDAAADPRDDCKYNLFCRILFCWLDPLFCIRFKKPSLDHTDLYAHPSECDASYLHNKFMRYWSSRRTENVRLWYVLFKCFWWRIIMIQILALILV</sequence>
<keyword evidence="1" id="KW-1133">Transmembrane helix</keyword>
<name>A0A1X7SP66_AMPQE</name>